<evidence type="ECO:0000256" key="10">
    <source>
        <dbReference type="PIRSR" id="PIRSR000445-3"/>
    </source>
</evidence>
<dbReference type="SUPFAM" id="SSF51735">
    <property type="entry name" value="NAD(P)-binding Rossmann-fold domains"/>
    <property type="match status" value="1"/>
</dbReference>
<dbReference type="Gene3D" id="3.40.50.720">
    <property type="entry name" value="NAD(P)-binding Rossmann-like Domain"/>
    <property type="match status" value="1"/>
</dbReference>
<evidence type="ECO:0000256" key="5">
    <source>
        <dbReference type="ARBA" id="ARBA00023002"/>
    </source>
</evidence>
<dbReference type="SUPFAM" id="SSF69742">
    <property type="entry name" value="Glutamyl tRNA-reductase catalytic, N-terminal domain"/>
    <property type="match status" value="1"/>
</dbReference>
<feature type="active site" description="Nucleophile" evidence="8">
    <location>
        <position position="48"/>
    </location>
</feature>
<dbReference type="InterPro" id="IPR015895">
    <property type="entry name" value="4pyrrol_synth_GluRdtase_N"/>
</dbReference>
<sequence length="413" mass="45042">QEILLVGLSHKSAPLEVRESVSFLSSQILEALPVLKEELGEAVILSTCNRSEIYTVTDDAPAANGRIHEFVAKYHDLPADSIAPHLYTRTGSDAVQHLFGVSSGLDSMIVGESQILGQVRGALSAATEAKSAKMTCVGLFHSAMRVGRRVRQETNIGRNPLSISYAGVRLAQRVLGDLSDKRALLIGAGEAGSLVARALRTVGVGDLMIANRTESKAKELAGYLSSRVVPFERLDDSLKVADIVIAATDSPNYIITSAMSDSLHRMPGEAPLFAFDLAIPRDIDPEVASEDGVRLFNIDDLSAIAEENMAERRRSATDAKLIIDEEVAKFMIWWDSLDVLPTIKAIRQQAEDVRQRELAKAIDMLNDLSPEDKRVVDTLTRSIVNKILHDPTDSLKNGATKSQIRAARELFHL</sequence>
<comment type="caution">
    <text evidence="16">The sequence shown here is derived from an EMBL/GenBank/DDBJ whole genome shotgun (WGS) entry which is preliminary data.</text>
</comment>
<dbReference type="NCBIfam" id="TIGR01035">
    <property type="entry name" value="hemA"/>
    <property type="match status" value="1"/>
</dbReference>
<comment type="pathway">
    <text evidence="1 12">Porphyrin-containing compound metabolism; protoporphyrin-IX biosynthesis; 5-aminolevulinate from L-glutamyl-tRNA(Glu): step 1/2.</text>
</comment>
<dbReference type="CDD" id="cd05213">
    <property type="entry name" value="NAD_bind_Glutamyl_tRNA_reduct"/>
    <property type="match status" value="1"/>
</dbReference>
<accession>A0AA35SM32</accession>
<dbReference type="Pfam" id="PF05201">
    <property type="entry name" value="GlutR_N"/>
    <property type="match status" value="1"/>
</dbReference>
<dbReference type="InterPro" id="IPR000343">
    <property type="entry name" value="4pyrrol_synth_GluRdtase"/>
</dbReference>
<evidence type="ECO:0000259" key="15">
    <source>
        <dbReference type="Pfam" id="PF05201"/>
    </source>
</evidence>
<dbReference type="PROSITE" id="PS00747">
    <property type="entry name" value="GLUTR"/>
    <property type="match status" value="1"/>
</dbReference>
<evidence type="ECO:0000256" key="6">
    <source>
        <dbReference type="ARBA" id="ARBA00023244"/>
    </source>
</evidence>
<dbReference type="GO" id="GO:0008883">
    <property type="term" value="F:glutamyl-tRNA reductase activity"/>
    <property type="evidence" value="ECO:0007669"/>
    <property type="project" value="UniProtKB-EC"/>
</dbReference>
<evidence type="ECO:0000256" key="2">
    <source>
        <dbReference type="ARBA" id="ARBA00005916"/>
    </source>
</evidence>
<evidence type="ECO:0000256" key="4">
    <source>
        <dbReference type="ARBA" id="ARBA00022857"/>
    </source>
</evidence>
<dbReference type="InterPro" id="IPR036343">
    <property type="entry name" value="GluRdtase_N_sf"/>
</dbReference>
<feature type="binding site" evidence="9">
    <location>
        <begin position="112"/>
        <end position="114"/>
    </location>
    <ligand>
        <name>substrate</name>
    </ligand>
</feature>
<evidence type="ECO:0000256" key="8">
    <source>
        <dbReference type="PIRSR" id="PIRSR000445-1"/>
    </source>
</evidence>
<feature type="domain" description="Quinate/shikimate 5-dehydrogenase/glutamyl-tRNA reductase" evidence="14">
    <location>
        <begin position="170"/>
        <end position="304"/>
    </location>
</feature>
<feature type="binding site" evidence="9">
    <location>
        <position position="118"/>
    </location>
    <ligand>
        <name>substrate</name>
    </ligand>
</feature>
<comment type="similarity">
    <text evidence="2 12">Belongs to the glutamyl-tRNA reductase family.</text>
</comment>
<dbReference type="PANTHER" id="PTHR43013:SF1">
    <property type="entry name" value="GLUTAMYL-TRNA REDUCTASE"/>
    <property type="match status" value="1"/>
</dbReference>
<evidence type="ECO:0000256" key="12">
    <source>
        <dbReference type="RuleBase" id="RU000584"/>
    </source>
</evidence>
<dbReference type="GO" id="GO:0050661">
    <property type="term" value="F:NADP binding"/>
    <property type="evidence" value="ECO:0007669"/>
    <property type="project" value="InterPro"/>
</dbReference>
<dbReference type="InterPro" id="IPR006151">
    <property type="entry name" value="Shikm_DH/Glu-tRNA_Rdtase"/>
</dbReference>
<feature type="binding site" evidence="9">
    <location>
        <begin position="47"/>
        <end position="50"/>
    </location>
    <ligand>
        <name>substrate</name>
    </ligand>
</feature>
<dbReference type="Gene3D" id="3.30.460.30">
    <property type="entry name" value="Glutamyl-tRNA reductase, N-terminal domain"/>
    <property type="match status" value="1"/>
</dbReference>
<keyword evidence="5 12" id="KW-0560">Oxidoreductase</keyword>
<evidence type="ECO:0000256" key="9">
    <source>
        <dbReference type="PIRSR" id="PIRSR000445-2"/>
    </source>
</evidence>
<keyword evidence="17" id="KW-1185">Reference proteome</keyword>
<feature type="non-terminal residue" evidence="16">
    <location>
        <position position="1"/>
    </location>
</feature>
<dbReference type="FunFam" id="3.40.50.720:FF:000031">
    <property type="entry name" value="Glutamyl-tRNA reductase"/>
    <property type="match status" value="1"/>
</dbReference>
<gene>
    <name evidence="16" type="ORF">GBAR_LOCUS17719</name>
</gene>
<evidence type="ECO:0000256" key="1">
    <source>
        <dbReference type="ARBA" id="ARBA00005059"/>
    </source>
</evidence>
<reference evidence="16" key="1">
    <citation type="submission" date="2023-03" db="EMBL/GenBank/DDBJ databases">
        <authorList>
            <person name="Steffen K."/>
            <person name="Cardenas P."/>
        </authorList>
    </citation>
    <scope>NUCLEOTIDE SEQUENCE</scope>
</reference>
<evidence type="ECO:0000259" key="13">
    <source>
        <dbReference type="Pfam" id="PF00745"/>
    </source>
</evidence>
<dbReference type="FunFam" id="3.30.460.30:FF:000001">
    <property type="entry name" value="Glutamyl-tRNA reductase"/>
    <property type="match status" value="1"/>
</dbReference>
<feature type="binding site" evidence="10">
    <location>
        <begin position="187"/>
        <end position="192"/>
    </location>
    <ligand>
        <name>NADP(+)</name>
        <dbReference type="ChEBI" id="CHEBI:58349"/>
    </ligand>
</feature>
<feature type="site" description="Important for activity" evidence="11">
    <location>
        <position position="97"/>
    </location>
</feature>
<feature type="domain" description="Glutamyl-tRNA reductase N-terminal" evidence="15">
    <location>
        <begin position="6"/>
        <end position="154"/>
    </location>
</feature>
<feature type="binding site" evidence="9">
    <location>
        <position position="107"/>
    </location>
    <ligand>
        <name>substrate</name>
    </ligand>
</feature>
<dbReference type="PIRSF" id="PIRSF000445">
    <property type="entry name" value="4pyrrol_synth_GluRdtase"/>
    <property type="match status" value="1"/>
</dbReference>
<proteinExistence type="inferred from homology"/>
<dbReference type="InterPro" id="IPR018214">
    <property type="entry name" value="GluRdtase_CS"/>
</dbReference>
<evidence type="ECO:0000313" key="16">
    <source>
        <dbReference type="EMBL" id="CAI8031216.1"/>
    </source>
</evidence>
<dbReference type="GO" id="GO:0006783">
    <property type="term" value="P:heme biosynthetic process"/>
    <property type="evidence" value="ECO:0007669"/>
    <property type="project" value="UniProtKB-ARBA"/>
</dbReference>
<evidence type="ECO:0000256" key="7">
    <source>
        <dbReference type="ARBA" id="ARBA00047464"/>
    </source>
</evidence>
<dbReference type="EC" id="1.2.1.70" evidence="3 12"/>
<dbReference type="Pfam" id="PF00745">
    <property type="entry name" value="GlutR_dimer"/>
    <property type="match status" value="1"/>
</dbReference>
<dbReference type="SUPFAM" id="SSF69075">
    <property type="entry name" value="Glutamyl tRNA-reductase dimerization domain"/>
    <property type="match status" value="1"/>
</dbReference>
<protein>
    <recommendedName>
        <fullName evidence="3 12">Glutamyl-tRNA reductase</fullName>
        <ecNumber evidence="3 12">1.2.1.70</ecNumber>
    </recommendedName>
</protein>
<dbReference type="EMBL" id="CASHTH010002526">
    <property type="protein sequence ID" value="CAI8031216.1"/>
    <property type="molecule type" value="Genomic_DNA"/>
</dbReference>
<dbReference type="InterPro" id="IPR036453">
    <property type="entry name" value="GluRdtase_dimer_dom_sf"/>
</dbReference>
<dbReference type="InterPro" id="IPR036291">
    <property type="entry name" value="NAD(P)-bd_dom_sf"/>
</dbReference>
<dbReference type="Pfam" id="PF01488">
    <property type="entry name" value="Shikimate_DH"/>
    <property type="match status" value="1"/>
</dbReference>
<name>A0AA35SM32_GEOBA</name>
<evidence type="ECO:0000313" key="17">
    <source>
        <dbReference type="Proteomes" id="UP001174909"/>
    </source>
</evidence>
<keyword evidence="4 10" id="KW-0521">NADP</keyword>
<dbReference type="InterPro" id="IPR015896">
    <property type="entry name" value="4pyrrol_synth_GluRdtase_dimer"/>
</dbReference>
<dbReference type="Proteomes" id="UP001174909">
    <property type="component" value="Unassembled WGS sequence"/>
</dbReference>
<comment type="catalytic activity">
    <reaction evidence="7 12">
        <text>(S)-4-amino-5-oxopentanoate + tRNA(Glu) + NADP(+) = L-glutamyl-tRNA(Glu) + NADPH + H(+)</text>
        <dbReference type="Rhea" id="RHEA:12344"/>
        <dbReference type="Rhea" id="RHEA-COMP:9663"/>
        <dbReference type="Rhea" id="RHEA-COMP:9680"/>
        <dbReference type="ChEBI" id="CHEBI:15378"/>
        <dbReference type="ChEBI" id="CHEBI:57501"/>
        <dbReference type="ChEBI" id="CHEBI:57783"/>
        <dbReference type="ChEBI" id="CHEBI:58349"/>
        <dbReference type="ChEBI" id="CHEBI:78442"/>
        <dbReference type="ChEBI" id="CHEBI:78520"/>
        <dbReference type="EC" id="1.2.1.70"/>
    </reaction>
</comment>
<dbReference type="PANTHER" id="PTHR43013">
    <property type="entry name" value="GLUTAMYL-TRNA REDUCTASE"/>
    <property type="match status" value="1"/>
</dbReference>
<dbReference type="HAMAP" id="MF_00087">
    <property type="entry name" value="Glu_tRNA_reductase"/>
    <property type="match status" value="1"/>
</dbReference>
<organism evidence="16 17">
    <name type="scientific">Geodia barretti</name>
    <name type="common">Barrett's horny sponge</name>
    <dbReference type="NCBI Taxonomy" id="519541"/>
    <lineage>
        <taxon>Eukaryota</taxon>
        <taxon>Metazoa</taxon>
        <taxon>Porifera</taxon>
        <taxon>Demospongiae</taxon>
        <taxon>Heteroscleromorpha</taxon>
        <taxon>Tetractinellida</taxon>
        <taxon>Astrophorina</taxon>
        <taxon>Geodiidae</taxon>
        <taxon>Geodia</taxon>
    </lineage>
</organism>
<dbReference type="AlphaFoldDB" id="A0AA35SM32"/>
<evidence type="ECO:0000259" key="14">
    <source>
        <dbReference type="Pfam" id="PF01488"/>
    </source>
</evidence>
<evidence type="ECO:0000256" key="11">
    <source>
        <dbReference type="PIRSR" id="PIRSR000445-4"/>
    </source>
</evidence>
<evidence type="ECO:0000256" key="3">
    <source>
        <dbReference type="ARBA" id="ARBA00012970"/>
    </source>
</evidence>
<keyword evidence="6 12" id="KW-0627">Porphyrin biosynthesis</keyword>
<feature type="domain" description="Tetrapyrrole biosynthesis glutamyl-tRNA reductase dimerisation" evidence="13">
    <location>
        <begin position="319"/>
        <end position="413"/>
    </location>
</feature>